<feature type="signal peptide" evidence="1">
    <location>
        <begin position="1"/>
        <end position="21"/>
    </location>
</feature>
<protein>
    <submittedName>
        <fullName evidence="2">Uncharacterized protein</fullName>
    </submittedName>
</protein>
<accession>A0ABW9J9J0</accession>
<name>A0ABW9J9J0_9SPHI</name>
<evidence type="ECO:0000256" key="1">
    <source>
        <dbReference type="SAM" id="SignalP"/>
    </source>
</evidence>
<evidence type="ECO:0000313" key="3">
    <source>
        <dbReference type="Proteomes" id="UP001517247"/>
    </source>
</evidence>
<dbReference type="Proteomes" id="UP001517247">
    <property type="component" value="Unassembled WGS sequence"/>
</dbReference>
<reference evidence="2 3" key="1">
    <citation type="submission" date="2024-12" db="EMBL/GenBank/DDBJ databases">
        <authorList>
            <person name="Hu S."/>
        </authorList>
    </citation>
    <scope>NUCLEOTIDE SEQUENCE [LARGE SCALE GENOMIC DNA]</scope>
    <source>
        <strain evidence="2 3">THG-T11</strain>
    </source>
</reference>
<feature type="chain" id="PRO_5045341910" evidence="1">
    <location>
        <begin position="22"/>
        <end position="229"/>
    </location>
</feature>
<keyword evidence="1" id="KW-0732">Signal</keyword>
<organism evidence="2 3">
    <name type="scientific">Pedobacter ureilyticus</name>
    <dbReference type="NCBI Taxonomy" id="1393051"/>
    <lineage>
        <taxon>Bacteria</taxon>
        <taxon>Pseudomonadati</taxon>
        <taxon>Bacteroidota</taxon>
        <taxon>Sphingobacteriia</taxon>
        <taxon>Sphingobacteriales</taxon>
        <taxon>Sphingobacteriaceae</taxon>
        <taxon>Pedobacter</taxon>
    </lineage>
</organism>
<keyword evidence="3" id="KW-1185">Reference proteome</keyword>
<proteinExistence type="predicted"/>
<sequence length="229" mass="24747">MKTKKILLAAVLFVSVLSACKKDDDTVEVKEGIERAELTFTEVDGHAHGDHFHDLADKTGVTPIVVKFNNKGAAISGGHMHIEADAVYKIQLKAWDYTGKEVQNDFIANKATADNYKAFFVGGNFILNANTTDESGAIFQPRETTYGDGTAVSGTGGIGTTGILSYFTVGHGNEGATKEVSFILRKLNAGVKANITRNDWNRNDYTTAFGGQDVLKLNLEIHAEEGHAH</sequence>
<dbReference type="RefSeq" id="WP_138723662.1">
    <property type="nucleotide sequence ID" value="NZ_SSHJ02000007.1"/>
</dbReference>
<dbReference type="EMBL" id="SSHJ02000007">
    <property type="protein sequence ID" value="MFN0256565.1"/>
    <property type="molecule type" value="Genomic_DNA"/>
</dbReference>
<evidence type="ECO:0000313" key="2">
    <source>
        <dbReference type="EMBL" id="MFN0256565.1"/>
    </source>
</evidence>
<comment type="caution">
    <text evidence="2">The sequence shown here is derived from an EMBL/GenBank/DDBJ whole genome shotgun (WGS) entry which is preliminary data.</text>
</comment>
<dbReference type="PROSITE" id="PS51257">
    <property type="entry name" value="PROKAR_LIPOPROTEIN"/>
    <property type="match status" value="1"/>
</dbReference>
<gene>
    <name evidence="2" type="ORF">E6A44_013335</name>
</gene>